<dbReference type="Proteomes" id="UP001474421">
    <property type="component" value="Unassembled WGS sequence"/>
</dbReference>
<dbReference type="SUPFAM" id="SSF52266">
    <property type="entry name" value="SGNH hydrolase"/>
    <property type="match status" value="1"/>
</dbReference>
<evidence type="ECO:0000256" key="1">
    <source>
        <dbReference type="ARBA" id="ARBA00037957"/>
    </source>
</evidence>
<dbReference type="AlphaFoldDB" id="A0AAW1B9Y1"/>
<evidence type="ECO:0000256" key="2">
    <source>
        <dbReference type="SAM" id="MobiDB-lite"/>
    </source>
</evidence>
<organism evidence="3 4">
    <name type="scientific">Crotalus adamanteus</name>
    <name type="common">Eastern diamondback rattlesnake</name>
    <dbReference type="NCBI Taxonomy" id="8729"/>
    <lineage>
        <taxon>Eukaryota</taxon>
        <taxon>Metazoa</taxon>
        <taxon>Chordata</taxon>
        <taxon>Craniata</taxon>
        <taxon>Vertebrata</taxon>
        <taxon>Euteleostomi</taxon>
        <taxon>Lepidosauria</taxon>
        <taxon>Squamata</taxon>
        <taxon>Bifurcata</taxon>
        <taxon>Unidentata</taxon>
        <taxon>Episquamata</taxon>
        <taxon>Toxicofera</taxon>
        <taxon>Serpentes</taxon>
        <taxon>Colubroidea</taxon>
        <taxon>Viperidae</taxon>
        <taxon>Crotalinae</taxon>
        <taxon>Crotalus</taxon>
    </lineage>
</organism>
<comment type="caution">
    <text evidence="3">The sequence shown here is derived from an EMBL/GenBank/DDBJ whole genome shotgun (WGS) entry which is preliminary data.</text>
</comment>
<evidence type="ECO:0000313" key="4">
    <source>
        <dbReference type="Proteomes" id="UP001474421"/>
    </source>
</evidence>
<protein>
    <submittedName>
        <fullName evidence="3">PC-esterase domain-containing protein 1A-like</fullName>
    </submittedName>
</protein>
<dbReference type="PANTHER" id="PTHR14469">
    <property type="entry name" value="SARCOMA ANTIGEN NY-SAR-23"/>
    <property type="match status" value="1"/>
</dbReference>
<dbReference type="EMBL" id="JAOTOJ010000007">
    <property type="protein sequence ID" value="KAK9398552.1"/>
    <property type="molecule type" value="Genomic_DNA"/>
</dbReference>
<accession>A0AAW1B9Y1</accession>
<sequence length="745" mass="85483">MVLEQKLPQYPSVFFIAGIPKLAKTQTQQPSPWRNVESNAPRPIPSLWTNGLARDPFYFKRSSHLHRHAHYKKRLRARSGQGDQFPGSLPSGLYHEHNPLPSVGLPDPRNSPPGLDSRPISSFERPQPIPEYYPPAPEHGGYDRPSIVEEELYLQPSPHNYFQATHGPDDDSWVMGLPEQAQWPPPHPRRDLPVHHNVRNGPWSRDGNEGDQSFPLQMEDIRPNGFFGPESFTREEGWAPYSLPPGTTAAAFRPQDDGVGWGWTKSIKVNSCSSRLGGASVRDLASSPTGYRPPDSPCAENHVVPQEMLRLNSKEVRQLLHNKFVVILGDSIQRSVYKDLIQLLQSDSLLTSSQMKTKGEFTFENDHLIEGGVLEGLHNGIHYREVRQYRTRYHLIRFYFLTRIYSPYFESILNDFRAGPPPDVLILNSCVWDVSRYGSSSMMEYRKNLEIAFNRLDAELSSSCLVIWNMTMPLGPRIKGGFLIPELQHLNQTLRKDIIEGNFYGATLAALHLFDVVDLHFHFRFDVGNRVKDGIHWNNVVHRRITNLLLTHLADAWGVVIPEKDPWEEQTKAIRLLAAPADIIGHLNRSRREYEDATGFRECPTPATRWRHKEHQVTFAGHYEADGRYPEHPVFYDDCLLVPNGGGTSTPFLGFTSFEDSQGFSFYPDNVFRDVALDNFDCHLWAPPDPFLPYPSHNEENIFPSSRWHRKRRTHVGSPFVMRQEHSYRGDVTPYWKRKVPLKRH</sequence>
<proteinExistence type="inferred from homology"/>
<comment type="similarity">
    <text evidence="1">Belongs to the PC-esterase family.</text>
</comment>
<name>A0AAW1B9Y1_CROAD</name>
<evidence type="ECO:0000313" key="3">
    <source>
        <dbReference type="EMBL" id="KAK9398552.1"/>
    </source>
</evidence>
<keyword evidence="4" id="KW-1185">Reference proteome</keyword>
<gene>
    <name evidence="3" type="ORF">NXF25_013521</name>
</gene>
<feature type="region of interest" description="Disordered" evidence="2">
    <location>
        <begin position="70"/>
        <end position="130"/>
    </location>
</feature>
<reference evidence="3 4" key="1">
    <citation type="journal article" date="2024" name="Proc. Natl. Acad. Sci. U.S.A.">
        <title>The genetic regulatory architecture and epigenomic basis for age-related changes in rattlesnake venom.</title>
        <authorList>
            <person name="Hogan M.P."/>
            <person name="Holding M.L."/>
            <person name="Nystrom G.S."/>
            <person name="Colston T.J."/>
            <person name="Bartlett D.A."/>
            <person name="Mason A.J."/>
            <person name="Ellsworth S.A."/>
            <person name="Rautsaw R.M."/>
            <person name="Lawrence K.C."/>
            <person name="Strickland J.L."/>
            <person name="He B."/>
            <person name="Fraser P."/>
            <person name="Margres M.J."/>
            <person name="Gilbert D.M."/>
            <person name="Gibbs H.L."/>
            <person name="Parkinson C.L."/>
            <person name="Rokyta D.R."/>
        </authorList>
    </citation>
    <scope>NUCLEOTIDE SEQUENCE [LARGE SCALE GENOMIC DNA]</scope>
    <source>
        <strain evidence="3">DRR0105</strain>
    </source>
</reference>
<dbReference type="PANTHER" id="PTHR14469:SF0">
    <property type="entry name" value="FAMILY WITH SEQUENCE SIMILARITY 113"/>
    <property type="match status" value="1"/>
</dbReference>